<dbReference type="InterPro" id="IPR019127">
    <property type="entry name" value="Exosortase"/>
</dbReference>
<dbReference type="EC" id="3.4.22.-" evidence="10"/>
<dbReference type="GeneID" id="55822148"/>
<evidence type="ECO:0000256" key="4">
    <source>
        <dbReference type="ARBA" id="ARBA00022692"/>
    </source>
</evidence>
<evidence type="ECO:0000313" key="10">
    <source>
        <dbReference type="EMBL" id="QLC50664.1"/>
    </source>
</evidence>
<evidence type="ECO:0000256" key="5">
    <source>
        <dbReference type="ARBA" id="ARBA00022801"/>
    </source>
</evidence>
<gene>
    <name evidence="10" type="primary">artA</name>
    <name evidence="10" type="ORF">HWN40_10695</name>
</gene>
<feature type="transmembrane region" description="Helical" evidence="9">
    <location>
        <begin position="27"/>
        <end position="43"/>
    </location>
</feature>
<dbReference type="GO" id="GO:0005886">
    <property type="term" value="C:plasma membrane"/>
    <property type="evidence" value="ECO:0007669"/>
    <property type="project" value="UniProtKB-SubCell"/>
</dbReference>
<dbReference type="InterPro" id="IPR026392">
    <property type="entry name" value="Exo/Archaeosortase_dom"/>
</dbReference>
<dbReference type="GO" id="GO:0008233">
    <property type="term" value="F:peptidase activity"/>
    <property type="evidence" value="ECO:0007669"/>
    <property type="project" value="UniProtKB-KW"/>
</dbReference>
<keyword evidence="4 9" id="KW-0812">Transmembrane</keyword>
<feature type="transmembrane region" description="Helical" evidence="9">
    <location>
        <begin position="155"/>
        <end position="173"/>
    </location>
</feature>
<accession>A0A7D5I5N4</accession>
<dbReference type="Pfam" id="PF09721">
    <property type="entry name" value="Exosortase_EpsH"/>
    <property type="match status" value="1"/>
</dbReference>
<evidence type="ECO:0000256" key="3">
    <source>
        <dbReference type="ARBA" id="ARBA00022670"/>
    </source>
</evidence>
<proteinExistence type="predicted"/>
<feature type="active site" description="Proton donor" evidence="8">
    <location>
        <position position="200"/>
    </location>
</feature>
<evidence type="ECO:0000256" key="8">
    <source>
        <dbReference type="PIRSR" id="PIRSR025737-1"/>
    </source>
</evidence>
<evidence type="ECO:0000256" key="7">
    <source>
        <dbReference type="ARBA" id="ARBA00023136"/>
    </source>
</evidence>
<dbReference type="OrthoDB" id="200496at2157"/>
<evidence type="ECO:0000313" key="11">
    <source>
        <dbReference type="Proteomes" id="UP000509594"/>
    </source>
</evidence>
<keyword evidence="2" id="KW-1003">Cell membrane</keyword>
<evidence type="ECO:0000256" key="1">
    <source>
        <dbReference type="ARBA" id="ARBA00004651"/>
    </source>
</evidence>
<keyword evidence="11" id="KW-1185">Reference proteome</keyword>
<keyword evidence="3" id="KW-0645">Protease</keyword>
<dbReference type="EMBL" id="CP058215">
    <property type="protein sequence ID" value="QLC50664.1"/>
    <property type="molecule type" value="Genomic_DNA"/>
</dbReference>
<sequence>MIENVLWVAVAFMLASALTPRKKNWRKLLGAAGWVFFAIHWFIQPGHYLEINDYFNVALVITVGILCLMISYTMFREYRHPEILENKSADITSMATSATALGSLFYFPFAQMESLNVWIIGLVTDNVLWTMHLLNMPAELTAWNKIGLNGYRVEIILACTAIESIALFIGLIISVDAPWKKHLKAFLVSVPVIYGLNIIRDVFVIAAYGYQWFGPNSFEIAHHTIGKIGSGIALFAIAYVVMRILPELIELIEGVWLLVTECIQNILKKVVGNN</sequence>
<dbReference type="InterPro" id="IPR014522">
    <property type="entry name" value="ArtA"/>
</dbReference>
<feature type="transmembrane region" description="Helical" evidence="9">
    <location>
        <begin position="55"/>
        <end position="75"/>
    </location>
</feature>
<evidence type="ECO:0000256" key="9">
    <source>
        <dbReference type="SAM" id="Phobius"/>
    </source>
</evidence>
<feature type="transmembrane region" description="Helical" evidence="9">
    <location>
        <begin position="91"/>
        <end position="110"/>
    </location>
</feature>
<dbReference type="NCBIfam" id="TIGR04178">
    <property type="entry name" value="exo_archaeo"/>
    <property type="match status" value="1"/>
</dbReference>
<keyword evidence="5 10" id="KW-0378">Hydrolase</keyword>
<organism evidence="10 11">
    <name type="scientific">Methanolobus zinderi</name>
    <dbReference type="NCBI Taxonomy" id="536044"/>
    <lineage>
        <taxon>Archaea</taxon>
        <taxon>Methanobacteriati</taxon>
        <taxon>Methanobacteriota</taxon>
        <taxon>Stenosarchaea group</taxon>
        <taxon>Methanomicrobia</taxon>
        <taxon>Methanosarcinales</taxon>
        <taxon>Methanosarcinaceae</taxon>
        <taxon>Methanolobus</taxon>
    </lineage>
</organism>
<feature type="transmembrane region" description="Helical" evidence="9">
    <location>
        <begin position="220"/>
        <end position="242"/>
    </location>
</feature>
<keyword evidence="6 9" id="KW-1133">Transmembrane helix</keyword>
<dbReference type="AlphaFoldDB" id="A0A7D5I5N4"/>
<dbReference type="RefSeq" id="WP_176965719.1">
    <property type="nucleotide sequence ID" value="NZ_CP058215.1"/>
</dbReference>
<dbReference type="KEGG" id="mzi:HWN40_10695"/>
<keyword evidence="7 9" id="KW-0472">Membrane</keyword>
<name>A0A7D5I5N4_9EURY</name>
<dbReference type="NCBIfam" id="TIGR04125">
    <property type="entry name" value="exosort_PGF_TRM"/>
    <property type="match status" value="1"/>
</dbReference>
<dbReference type="Proteomes" id="UP000509594">
    <property type="component" value="Chromosome"/>
</dbReference>
<evidence type="ECO:0000256" key="2">
    <source>
        <dbReference type="ARBA" id="ARBA00022475"/>
    </source>
</evidence>
<evidence type="ECO:0000256" key="6">
    <source>
        <dbReference type="ARBA" id="ARBA00022989"/>
    </source>
</evidence>
<comment type="subcellular location">
    <subcellularLocation>
        <location evidence="1">Cell membrane</location>
        <topology evidence="1">Multi-pass membrane protein</topology>
    </subcellularLocation>
</comment>
<feature type="transmembrane region" description="Helical" evidence="9">
    <location>
        <begin position="185"/>
        <end position="208"/>
    </location>
</feature>
<feature type="transmembrane region" description="Helical" evidence="9">
    <location>
        <begin position="117"/>
        <end position="135"/>
    </location>
</feature>
<feature type="active site" description="Acyl-thioester intermediate" evidence="8">
    <location>
        <position position="159"/>
    </location>
</feature>
<dbReference type="PIRSF" id="PIRSF025737">
    <property type="entry name" value="Cyco1"/>
    <property type="match status" value="1"/>
</dbReference>
<dbReference type="GO" id="GO:0006508">
    <property type="term" value="P:proteolysis"/>
    <property type="evidence" value="ECO:0007669"/>
    <property type="project" value="UniProtKB-KW"/>
</dbReference>
<protein>
    <submittedName>
        <fullName evidence="10">Archaeosortase A</fullName>
        <ecNumber evidence="10">3.4.22.-</ecNumber>
    </submittedName>
</protein>
<reference evidence="10 11" key="1">
    <citation type="submission" date="2020-06" db="EMBL/GenBank/DDBJ databases">
        <title>Methanolobus halotolerans sp. nov., isolated from a saline lake Tus in Siberia.</title>
        <authorList>
            <person name="Shen Y."/>
            <person name="Chen S.-C."/>
            <person name="Lai M.-C."/>
            <person name="Huang H.-H."/>
            <person name="Chiu H.-H."/>
            <person name="Tang S.-L."/>
            <person name="Rogozin D.Y."/>
            <person name="Degermendzhy A.G."/>
        </authorList>
    </citation>
    <scope>NUCLEOTIDE SEQUENCE [LARGE SCALE GENOMIC DNA]</scope>
    <source>
        <strain evidence="10 11">DSM 21339</strain>
    </source>
</reference>